<keyword evidence="1" id="KW-1133">Transmembrane helix</keyword>
<gene>
    <name evidence="2" type="ORF">NTG6680_0279</name>
</gene>
<feature type="transmembrane region" description="Helical" evidence="1">
    <location>
        <begin position="40"/>
        <end position="60"/>
    </location>
</feature>
<dbReference type="Proteomes" id="UP000839052">
    <property type="component" value="Chromosome"/>
</dbReference>
<evidence type="ECO:0000313" key="2">
    <source>
        <dbReference type="EMBL" id="CAG9931532.1"/>
    </source>
</evidence>
<evidence type="ECO:0000256" key="1">
    <source>
        <dbReference type="SAM" id="Phobius"/>
    </source>
</evidence>
<accession>A0ABM8YVP4</accession>
<keyword evidence="1" id="KW-0472">Membrane</keyword>
<dbReference type="EMBL" id="OU912926">
    <property type="protein sequence ID" value="CAG9931532.1"/>
    <property type="molecule type" value="Genomic_DNA"/>
</dbReference>
<dbReference type="RefSeq" id="WP_239795625.1">
    <property type="nucleotide sequence ID" value="NZ_OU912926.1"/>
</dbReference>
<evidence type="ECO:0000313" key="3">
    <source>
        <dbReference type="Proteomes" id="UP000839052"/>
    </source>
</evidence>
<reference evidence="2 3" key="1">
    <citation type="submission" date="2021-10" db="EMBL/GenBank/DDBJ databases">
        <authorList>
            <person name="Koch H."/>
        </authorList>
    </citation>
    <scope>NUCLEOTIDE SEQUENCE [LARGE SCALE GENOMIC DNA]</scope>
    <source>
        <strain evidence="2">6680</strain>
    </source>
</reference>
<keyword evidence="3" id="KW-1185">Reference proteome</keyword>
<sequence>MSPAVVGKALIAEDVTAVSTLSYSGLGTIVAEMVTGNKTWLITACLFLISVIMLTAPVLAATPAQEKAFVDGFKKAVERKDAKALKALLYTRDADPTVLEFFNMMIVADFGSTIKSIKLVDLTAEENKQMELGGKNIQGKPMKMPLKPIKSLLITTGSKSADLTTNGTSQWYVAEYEGKLVIPVPALVK</sequence>
<name>A0ABM8YVP4_9PROT</name>
<keyword evidence="1" id="KW-0812">Transmembrane</keyword>
<protein>
    <submittedName>
        <fullName evidence="2">Uncharacterized protein</fullName>
    </submittedName>
</protein>
<organism evidence="2 3">
    <name type="scientific">Candidatus Nitrotoga arctica</name>
    <dbReference type="NCBI Taxonomy" id="453162"/>
    <lineage>
        <taxon>Bacteria</taxon>
        <taxon>Pseudomonadati</taxon>
        <taxon>Pseudomonadota</taxon>
        <taxon>Betaproteobacteria</taxon>
        <taxon>Nitrosomonadales</taxon>
        <taxon>Gallionellaceae</taxon>
        <taxon>Candidatus Nitrotoga</taxon>
    </lineage>
</organism>
<proteinExistence type="predicted"/>